<organism evidence="2 3">
    <name type="scientific">Marivita hallyeonensis</name>
    <dbReference type="NCBI Taxonomy" id="996342"/>
    <lineage>
        <taxon>Bacteria</taxon>
        <taxon>Pseudomonadati</taxon>
        <taxon>Pseudomonadota</taxon>
        <taxon>Alphaproteobacteria</taxon>
        <taxon>Rhodobacterales</taxon>
        <taxon>Roseobacteraceae</taxon>
        <taxon>Marivita</taxon>
    </lineage>
</organism>
<dbReference type="EMBL" id="FQXC01000010">
    <property type="protein sequence ID" value="SHI05882.1"/>
    <property type="molecule type" value="Genomic_DNA"/>
</dbReference>
<sequence>MSVKASVSMSEQQEAFARSLVEEGKFSSVSAVVQHSLDLLKTKTELEEAELNALRSFFADRRDGGFETTDAARSATRDMITRKRRAHGL</sequence>
<protein>
    <submittedName>
        <fullName evidence="2">Antitoxin ParD1/3/4</fullName>
    </submittedName>
</protein>
<dbReference type="InterPro" id="IPR022789">
    <property type="entry name" value="ParD"/>
</dbReference>
<keyword evidence="3" id="KW-1185">Reference proteome</keyword>
<dbReference type="AlphaFoldDB" id="A0A1M5Y1K3"/>
<proteinExistence type="predicted"/>
<evidence type="ECO:0000313" key="3">
    <source>
        <dbReference type="Proteomes" id="UP000184221"/>
    </source>
</evidence>
<dbReference type="Pfam" id="PF03693">
    <property type="entry name" value="ParD_antitoxin"/>
    <property type="match status" value="1"/>
</dbReference>
<accession>A0A1M5Y1K3</accession>
<reference evidence="2 3" key="1">
    <citation type="submission" date="2016-11" db="EMBL/GenBank/DDBJ databases">
        <authorList>
            <person name="Jaros S."/>
            <person name="Januszkiewicz K."/>
            <person name="Wedrychowicz H."/>
        </authorList>
    </citation>
    <scope>NUCLEOTIDE SEQUENCE [LARGE SCALE GENOMIC DNA]</scope>
    <source>
        <strain evidence="2 3">DSM 29431</strain>
    </source>
</reference>
<dbReference type="STRING" id="996342.SAMN05443551_0023"/>
<name>A0A1M5Y1K3_9RHOB</name>
<dbReference type="Gene3D" id="6.10.10.120">
    <property type="entry name" value="Antitoxin ParD1-like"/>
    <property type="match status" value="1"/>
</dbReference>
<dbReference type="InterPro" id="IPR038296">
    <property type="entry name" value="ParD_sf"/>
</dbReference>
<gene>
    <name evidence="2" type="ORF">SAMN05443551_0023</name>
</gene>
<dbReference type="RefSeq" id="WP_072780119.1">
    <property type="nucleotide sequence ID" value="NZ_FQXC01000010.1"/>
</dbReference>
<evidence type="ECO:0000313" key="2">
    <source>
        <dbReference type="EMBL" id="SHI05882.1"/>
    </source>
</evidence>
<evidence type="ECO:0000256" key="1">
    <source>
        <dbReference type="SAM" id="MobiDB-lite"/>
    </source>
</evidence>
<feature type="region of interest" description="Disordered" evidence="1">
    <location>
        <begin position="70"/>
        <end position="89"/>
    </location>
</feature>
<dbReference type="OrthoDB" id="8392969at2"/>
<dbReference type="Proteomes" id="UP000184221">
    <property type="component" value="Unassembled WGS sequence"/>
</dbReference>